<keyword evidence="3 4" id="KW-0413">Isomerase</keyword>
<evidence type="ECO:0000256" key="4">
    <source>
        <dbReference type="RuleBase" id="RU363019"/>
    </source>
</evidence>
<evidence type="ECO:0000256" key="3">
    <source>
        <dbReference type="ARBA" id="ARBA00023235"/>
    </source>
</evidence>
<gene>
    <name evidence="6" type="ORF">EDD63_1408</name>
</gene>
<dbReference type="PROSITE" id="PS00170">
    <property type="entry name" value="CSA_PPIASE_1"/>
    <property type="match status" value="1"/>
</dbReference>
<feature type="signal peptide" evidence="4">
    <location>
        <begin position="1"/>
        <end position="19"/>
    </location>
</feature>
<comment type="caution">
    <text evidence="6">The sequence shown here is derived from an EMBL/GenBank/DDBJ whole genome shotgun (WGS) entry which is preliminary data.</text>
</comment>
<dbReference type="RefSeq" id="WP_243833760.1">
    <property type="nucleotide sequence ID" value="NZ_SODD01000040.1"/>
</dbReference>
<protein>
    <recommendedName>
        <fullName evidence="4">Peptidyl-prolyl cis-trans isomerase</fullName>
        <shortName evidence="4">PPIase</shortName>
        <ecNumber evidence="4">5.2.1.8</ecNumber>
    </recommendedName>
</protein>
<comment type="similarity">
    <text evidence="4">Belongs to the cyclophilin-type PPIase family.</text>
</comment>
<feature type="chain" id="PRO_5020856692" description="Peptidyl-prolyl cis-trans isomerase" evidence="4">
    <location>
        <begin position="20"/>
        <end position="246"/>
    </location>
</feature>
<dbReference type="GO" id="GO:0003755">
    <property type="term" value="F:peptidyl-prolyl cis-trans isomerase activity"/>
    <property type="evidence" value="ECO:0007669"/>
    <property type="project" value="UniProtKB-UniRule"/>
</dbReference>
<accession>A0A4R7ZAT4</accession>
<evidence type="ECO:0000313" key="7">
    <source>
        <dbReference type="Proteomes" id="UP000294743"/>
    </source>
</evidence>
<dbReference type="SUPFAM" id="SSF50891">
    <property type="entry name" value="Cyclophilin-like"/>
    <property type="match status" value="1"/>
</dbReference>
<keyword evidence="4" id="KW-0732">Signal</keyword>
<dbReference type="Gene3D" id="2.40.100.10">
    <property type="entry name" value="Cyclophilin-like"/>
    <property type="match status" value="1"/>
</dbReference>
<dbReference type="Pfam" id="PF00160">
    <property type="entry name" value="Pro_isomerase"/>
    <property type="match status" value="1"/>
</dbReference>
<dbReference type="PROSITE" id="PS51257">
    <property type="entry name" value="PROKAR_LIPOPROTEIN"/>
    <property type="match status" value="1"/>
</dbReference>
<comment type="catalytic activity">
    <reaction evidence="4">
        <text>[protein]-peptidylproline (omega=180) = [protein]-peptidylproline (omega=0)</text>
        <dbReference type="Rhea" id="RHEA:16237"/>
        <dbReference type="Rhea" id="RHEA-COMP:10747"/>
        <dbReference type="Rhea" id="RHEA-COMP:10748"/>
        <dbReference type="ChEBI" id="CHEBI:83833"/>
        <dbReference type="ChEBI" id="CHEBI:83834"/>
        <dbReference type="EC" id="5.2.1.8"/>
    </reaction>
</comment>
<keyword evidence="2 4" id="KW-0697">Rotamase</keyword>
<dbReference type="PANTHER" id="PTHR45625">
    <property type="entry name" value="PEPTIDYL-PROLYL CIS-TRANS ISOMERASE-RELATED"/>
    <property type="match status" value="1"/>
</dbReference>
<evidence type="ECO:0000259" key="5">
    <source>
        <dbReference type="PROSITE" id="PS50072"/>
    </source>
</evidence>
<comment type="function">
    <text evidence="1 4">PPIases accelerate the folding of proteins. It catalyzes the cis-trans isomerization of proline imidic peptide bonds in oligopeptides.</text>
</comment>
<evidence type="ECO:0000313" key="6">
    <source>
        <dbReference type="EMBL" id="TDW14539.1"/>
    </source>
</evidence>
<dbReference type="InterPro" id="IPR029000">
    <property type="entry name" value="Cyclophilin-like_dom_sf"/>
</dbReference>
<proteinExistence type="inferred from homology"/>
<dbReference type="PROSITE" id="PS50072">
    <property type="entry name" value="CSA_PPIASE_2"/>
    <property type="match status" value="1"/>
</dbReference>
<dbReference type="GO" id="GO:0006457">
    <property type="term" value="P:protein folding"/>
    <property type="evidence" value="ECO:0007669"/>
    <property type="project" value="InterPro"/>
</dbReference>
<dbReference type="Proteomes" id="UP000294743">
    <property type="component" value="Unassembled WGS sequence"/>
</dbReference>
<evidence type="ECO:0000256" key="1">
    <source>
        <dbReference type="ARBA" id="ARBA00002388"/>
    </source>
</evidence>
<keyword evidence="7" id="KW-1185">Reference proteome</keyword>
<dbReference type="PRINTS" id="PR00153">
    <property type="entry name" value="CSAPPISMRASE"/>
</dbReference>
<sequence length="246" mass="27174">MLKKLILSFCMIGMLVACSGEKTEDESNVQDTKEEKKEKRSEELIQVSKKYTDDMPAVKMFVSIDGVEKEIDLVLFEKEAPKAVENFITHAKEGYYNNVSFHRVIQDFMVQGGDPEGTGHGGESIWGNSFEDEFSSHLINVRGALSMANGGPNTNGSQFFIVQATSSNGFSQSYDNSNANYDNIKDAYQSLGGTPWLDGVHTVFGMVVNGMDVVDEMASLQADQNGTPGKDIHIVRIEVCTYKDIK</sequence>
<dbReference type="InterPro" id="IPR002130">
    <property type="entry name" value="Cyclophilin-type_PPIase_dom"/>
</dbReference>
<dbReference type="InterPro" id="IPR020892">
    <property type="entry name" value="Cyclophilin-type_PPIase_CS"/>
</dbReference>
<reference evidence="6 7" key="1">
    <citation type="submission" date="2019-03" db="EMBL/GenBank/DDBJ databases">
        <title>Genomic Encyclopedia of Type Strains, Phase IV (KMG-IV): sequencing the most valuable type-strain genomes for metagenomic binning, comparative biology and taxonomic classification.</title>
        <authorList>
            <person name="Goeker M."/>
        </authorList>
    </citation>
    <scope>NUCLEOTIDE SEQUENCE [LARGE SCALE GENOMIC DNA]</scope>
    <source>
        <strain evidence="6 7">DSM 28867</strain>
    </source>
</reference>
<dbReference type="EMBL" id="SODD01000040">
    <property type="protein sequence ID" value="TDW14539.1"/>
    <property type="molecule type" value="Genomic_DNA"/>
</dbReference>
<organism evidence="6 7">
    <name type="scientific">Breznakia blatticola</name>
    <dbReference type="NCBI Taxonomy" id="1754012"/>
    <lineage>
        <taxon>Bacteria</taxon>
        <taxon>Bacillati</taxon>
        <taxon>Bacillota</taxon>
        <taxon>Erysipelotrichia</taxon>
        <taxon>Erysipelotrichales</taxon>
        <taxon>Erysipelotrichaceae</taxon>
        <taxon>Breznakia</taxon>
    </lineage>
</organism>
<dbReference type="PANTHER" id="PTHR45625:SF4">
    <property type="entry name" value="PEPTIDYLPROLYL ISOMERASE DOMAIN AND WD REPEAT-CONTAINING PROTEIN 1"/>
    <property type="match status" value="1"/>
</dbReference>
<feature type="domain" description="PPIase cyclophilin-type" evidence="5">
    <location>
        <begin position="70"/>
        <end position="239"/>
    </location>
</feature>
<dbReference type="InterPro" id="IPR044666">
    <property type="entry name" value="Cyclophilin_A-like"/>
</dbReference>
<name>A0A4R7ZAT4_9FIRM</name>
<evidence type="ECO:0000256" key="2">
    <source>
        <dbReference type="ARBA" id="ARBA00023110"/>
    </source>
</evidence>
<dbReference type="AlphaFoldDB" id="A0A4R7ZAT4"/>
<dbReference type="EC" id="5.2.1.8" evidence="4"/>